<evidence type="ECO:0000313" key="5">
    <source>
        <dbReference type="EMBL" id="KIM23159.1"/>
    </source>
</evidence>
<dbReference type="OrthoDB" id="2019572at2759"/>
<proteinExistence type="predicted"/>
<name>A0A0C3AT25_SERVB</name>
<dbReference type="InterPro" id="IPR014756">
    <property type="entry name" value="Ig_E-set"/>
</dbReference>
<accession>A0A0C3AT25</accession>
<reference evidence="5 6" key="1">
    <citation type="submission" date="2014-04" db="EMBL/GenBank/DDBJ databases">
        <authorList>
            <consortium name="DOE Joint Genome Institute"/>
            <person name="Kuo A."/>
            <person name="Zuccaro A."/>
            <person name="Kohler A."/>
            <person name="Nagy L.G."/>
            <person name="Floudas D."/>
            <person name="Copeland A."/>
            <person name="Barry K.W."/>
            <person name="Cichocki N."/>
            <person name="Veneault-Fourrey C."/>
            <person name="LaButti K."/>
            <person name="Lindquist E.A."/>
            <person name="Lipzen A."/>
            <person name="Lundell T."/>
            <person name="Morin E."/>
            <person name="Murat C."/>
            <person name="Sun H."/>
            <person name="Tunlid A."/>
            <person name="Henrissat B."/>
            <person name="Grigoriev I.V."/>
            <person name="Hibbett D.S."/>
            <person name="Martin F."/>
            <person name="Nordberg H.P."/>
            <person name="Cantor M.N."/>
            <person name="Hua S.X."/>
        </authorList>
    </citation>
    <scope>NUCLEOTIDE SEQUENCE [LARGE SCALE GENOMIC DNA]</scope>
    <source>
        <strain evidence="5 6">MAFF 305830</strain>
    </source>
</reference>
<gene>
    <name evidence="5" type="ORF">M408DRAFT_77965</name>
</gene>
<sequence length="545" mass="58608">MLALALSLFPVVYSTPLVNSEPRLNARADTLPQPGQPTTVDASLIGGFAVVGTSGVSAQQLFLGDAYHVYILDKVESNPLPINDHSAWATVYDLRTNIATPLDVRTNTFCAGGGLLADGRWLNIGGNKAVEPGAVTNDDPASQAGQNPYSDVDGRNTARFITPGDGAQWQNDPTLDMTTQRWYPSVETLEDGRMLVMGGSKDGAFVNNLGINNPTYEIWPPAAGESVVDSPLLAGTLPANQYPITHLLPSGEILINVNHNASLLNYQTGGETTLPAVPHAVRTYPASASSAMLPLSPANNYSATVMYCGGIDLQDGDWLAAGKSLIDIEADKSCVKISPQQSHDWEEEDYLPEGRVMGNAILLPDGTILVVNGANKGVAGYADATQPWNRDDSLADSPLFTPVIFDPSRPAGQRWSRDGLKSSTVARMYHSSATLLPDGSVFISGSNPHADYSPDKTFPTEYAVEIFYPPYYNKRRPEPAGIPTTISYGGASFDLYLSKDDLNSDATNTVKKIKIVLARTGFSTHALNFGMRNVELDYTYQLQTD</sequence>
<dbReference type="Pfam" id="PF09118">
    <property type="entry name" value="GO-like_E_set"/>
    <property type="match status" value="1"/>
</dbReference>
<feature type="compositionally biased region" description="Polar residues" evidence="2">
    <location>
        <begin position="139"/>
        <end position="149"/>
    </location>
</feature>
<evidence type="ECO:0000259" key="3">
    <source>
        <dbReference type="Pfam" id="PF07250"/>
    </source>
</evidence>
<dbReference type="Gene3D" id="2.130.10.80">
    <property type="entry name" value="Galactose oxidase/kelch, beta-propeller"/>
    <property type="match status" value="1"/>
</dbReference>
<dbReference type="EMBL" id="KN824342">
    <property type="protein sequence ID" value="KIM23159.1"/>
    <property type="molecule type" value="Genomic_DNA"/>
</dbReference>
<feature type="non-terminal residue" evidence="5">
    <location>
        <position position="545"/>
    </location>
</feature>
<evidence type="ECO:0000313" key="6">
    <source>
        <dbReference type="Proteomes" id="UP000054097"/>
    </source>
</evidence>
<dbReference type="Proteomes" id="UP000054097">
    <property type="component" value="Unassembled WGS sequence"/>
</dbReference>
<keyword evidence="1" id="KW-0732">Signal</keyword>
<reference evidence="6" key="2">
    <citation type="submission" date="2015-01" db="EMBL/GenBank/DDBJ databases">
        <title>Evolutionary Origins and Diversification of the Mycorrhizal Mutualists.</title>
        <authorList>
            <consortium name="DOE Joint Genome Institute"/>
            <consortium name="Mycorrhizal Genomics Consortium"/>
            <person name="Kohler A."/>
            <person name="Kuo A."/>
            <person name="Nagy L.G."/>
            <person name="Floudas D."/>
            <person name="Copeland A."/>
            <person name="Barry K.W."/>
            <person name="Cichocki N."/>
            <person name="Veneault-Fourrey C."/>
            <person name="LaButti K."/>
            <person name="Lindquist E.A."/>
            <person name="Lipzen A."/>
            <person name="Lundell T."/>
            <person name="Morin E."/>
            <person name="Murat C."/>
            <person name="Riley R."/>
            <person name="Ohm R."/>
            <person name="Sun H."/>
            <person name="Tunlid A."/>
            <person name="Henrissat B."/>
            <person name="Grigoriev I.V."/>
            <person name="Hibbett D.S."/>
            <person name="Martin F."/>
        </authorList>
    </citation>
    <scope>NUCLEOTIDE SEQUENCE [LARGE SCALE GENOMIC DNA]</scope>
    <source>
        <strain evidence="6">MAFF 305830</strain>
    </source>
</reference>
<evidence type="ECO:0000256" key="2">
    <source>
        <dbReference type="SAM" id="MobiDB-lite"/>
    </source>
</evidence>
<feature type="region of interest" description="Disordered" evidence="2">
    <location>
        <begin position="132"/>
        <end position="155"/>
    </location>
</feature>
<dbReference type="STRING" id="933852.A0A0C3AT25"/>
<dbReference type="InterPro" id="IPR013783">
    <property type="entry name" value="Ig-like_fold"/>
</dbReference>
<dbReference type="PANTHER" id="PTHR32208:SF21">
    <property type="entry name" value="LOW QUALITY PROTEIN: ALDEHYDE OXIDASE GLOX-LIKE"/>
    <property type="match status" value="1"/>
</dbReference>
<feature type="domain" description="Galactose oxidase-like Early set" evidence="4">
    <location>
        <begin position="476"/>
        <end position="540"/>
    </location>
</feature>
<dbReference type="SUPFAM" id="SSF81296">
    <property type="entry name" value="E set domains"/>
    <property type="match status" value="1"/>
</dbReference>
<dbReference type="Pfam" id="PF07250">
    <property type="entry name" value="Glyoxal_oxid_N"/>
    <property type="match status" value="1"/>
</dbReference>
<evidence type="ECO:0000259" key="4">
    <source>
        <dbReference type="Pfam" id="PF09118"/>
    </source>
</evidence>
<dbReference type="InterPro" id="IPR009880">
    <property type="entry name" value="Glyoxal_oxidase_N"/>
</dbReference>
<dbReference type="InterPro" id="IPR037293">
    <property type="entry name" value="Gal_Oxidase_central_sf"/>
</dbReference>
<protein>
    <submittedName>
        <fullName evidence="5">Glyoxal oxidase</fullName>
    </submittedName>
</protein>
<keyword evidence="6" id="KW-1185">Reference proteome</keyword>
<evidence type="ECO:0000256" key="1">
    <source>
        <dbReference type="ARBA" id="ARBA00022729"/>
    </source>
</evidence>
<dbReference type="SUPFAM" id="SSF50965">
    <property type="entry name" value="Galactose oxidase, central domain"/>
    <property type="match status" value="1"/>
</dbReference>
<dbReference type="InterPro" id="IPR011043">
    <property type="entry name" value="Gal_Oxase/kelch_b-propeller"/>
</dbReference>
<dbReference type="HOGENOM" id="CLU_009630_3_0_1"/>
<feature type="domain" description="Glyoxal oxidase N-terminal" evidence="3">
    <location>
        <begin position="151"/>
        <end position="471"/>
    </location>
</feature>
<dbReference type="PANTHER" id="PTHR32208">
    <property type="entry name" value="SECRETED PROTEIN-RELATED"/>
    <property type="match status" value="1"/>
</dbReference>
<dbReference type="AlphaFoldDB" id="A0A0C3AT25"/>
<dbReference type="InterPro" id="IPR015202">
    <property type="entry name" value="GO-like_E_set"/>
</dbReference>
<dbReference type="Gene3D" id="2.60.40.10">
    <property type="entry name" value="Immunoglobulins"/>
    <property type="match status" value="1"/>
</dbReference>
<organism evidence="5 6">
    <name type="scientific">Serendipita vermifera MAFF 305830</name>
    <dbReference type="NCBI Taxonomy" id="933852"/>
    <lineage>
        <taxon>Eukaryota</taxon>
        <taxon>Fungi</taxon>
        <taxon>Dikarya</taxon>
        <taxon>Basidiomycota</taxon>
        <taxon>Agaricomycotina</taxon>
        <taxon>Agaricomycetes</taxon>
        <taxon>Sebacinales</taxon>
        <taxon>Serendipitaceae</taxon>
        <taxon>Serendipita</taxon>
    </lineage>
</organism>